<dbReference type="AlphaFoldDB" id="A0A371HR34"/>
<evidence type="ECO:0000313" key="1">
    <source>
        <dbReference type="EMBL" id="RDY05134.1"/>
    </source>
</evidence>
<comment type="caution">
    <text evidence="1">The sequence shown here is derived from an EMBL/GenBank/DDBJ whole genome shotgun (WGS) entry which is preliminary data.</text>
</comment>
<sequence>MKELDEIQRRTTVESKIRKRHADEIEALRRENNELQAQFQHPNTSHMRVGPPLVHASAPQLDQLVWDAKEEVYHSILDQSTPSPHAHSLGQSQFSNIFVKNLNLEVSLHSMFMVLKVEPFSNSLCRDPQPLTT</sequence>
<reference evidence="1" key="1">
    <citation type="submission" date="2018-05" db="EMBL/GenBank/DDBJ databases">
        <title>Draft genome of Mucuna pruriens seed.</title>
        <authorList>
            <person name="Nnadi N.E."/>
            <person name="Vos R."/>
            <person name="Hasami M.H."/>
            <person name="Devisetty U.K."/>
            <person name="Aguiy J.C."/>
        </authorList>
    </citation>
    <scope>NUCLEOTIDE SEQUENCE [LARGE SCALE GENOMIC DNA]</scope>
    <source>
        <strain evidence="1">JCA_2017</strain>
    </source>
</reference>
<proteinExistence type="predicted"/>
<dbReference type="EMBL" id="QJKJ01001939">
    <property type="protein sequence ID" value="RDY05134.1"/>
    <property type="molecule type" value="Genomic_DNA"/>
</dbReference>
<organism evidence="1 2">
    <name type="scientific">Mucuna pruriens</name>
    <name type="common">Velvet bean</name>
    <name type="synonym">Dolichos pruriens</name>
    <dbReference type="NCBI Taxonomy" id="157652"/>
    <lineage>
        <taxon>Eukaryota</taxon>
        <taxon>Viridiplantae</taxon>
        <taxon>Streptophyta</taxon>
        <taxon>Embryophyta</taxon>
        <taxon>Tracheophyta</taxon>
        <taxon>Spermatophyta</taxon>
        <taxon>Magnoliopsida</taxon>
        <taxon>eudicotyledons</taxon>
        <taxon>Gunneridae</taxon>
        <taxon>Pentapetalae</taxon>
        <taxon>rosids</taxon>
        <taxon>fabids</taxon>
        <taxon>Fabales</taxon>
        <taxon>Fabaceae</taxon>
        <taxon>Papilionoideae</taxon>
        <taxon>50 kb inversion clade</taxon>
        <taxon>NPAAA clade</taxon>
        <taxon>indigoferoid/millettioid clade</taxon>
        <taxon>Phaseoleae</taxon>
        <taxon>Mucuna</taxon>
    </lineage>
</organism>
<keyword evidence="2" id="KW-1185">Reference proteome</keyword>
<name>A0A371HR34_MUCPR</name>
<evidence type="ECO:0000313" key="2">
    <source>
        <dbReference type="Proteomes" id="UP000257109"/>
    </source>
</evidence>
<dbReference type="Proteomes" id="UP000257109">
    <property type="component" value="Unassembled WGS sequence"/>
</dbReference>
<dbReference type="OrthoDB" id="1432783at2759"/>
<protein>
    <submittedName>
        <fullName evidence="1">Uncharacterized protein</fullName>
    </submittedName>
</protein>
<feature type="non-terminal residue" evidence="1">
    <location>
        <position position="1"/>
    </location>
</feature>
<accession>A0A371HR34</accession>
<gene>
    <name evidence="1" type="ORF">CR513_11068</name>
</gene>